<dbReference type="AlphaFoldDB" id="A0A931DSS5"/>
<gene>
    <name evidence="2" type="ORF">IW256_007304</name>
</gene>
<feature type="region of interest" description="Disordered" evidence="1">
    <location>
        <begin position="84"/>
        <end position="131"/>
    </location>
</feature>
<dbReference type="EMBL" id="JADOUA010000001">
    <property type="protein sequence ID" value="MBG6093191.1"/>
    <property type="molecule type" value="Genomic_DNA"/>
</dbReference>
<sequence>MPDHDAIDAIITASVRARRGAADHPDLVEVAAALVVLGAVRLNLDQTEARLLNTAQASGMSFDQIAAIFGLSAEAALERYRRLKPRLDVPAAPPPPPLPRRTTVRDEPSRLRRPTVDQPIWDELDDEDWGT</sequence>
<name>A0A931DSS5_9ACTN</name>
<reference evidence="2" key="1">
    <citation type="submission" date="2020-11" db="EMBL/GenBank/DDBJ databases">
        <title>Sequencing the genomes of 1000 actinobacteria strains.</title>
        <authorList>
            <person name="Klenk H.-P."/>
        </authorList>
    </citation>
    <scope>NUCLEOTIDE SEQUENCE</scope>
    <source>
        <strain evidence="2">DSM 43175</strain>
    </source>
</reference>
<comment type="caution">
    <text evidence="2">The sequence shown here is derived from an EMBL/GenBank/DDBJ whole genome shotgun (WGS) entry which is preliminary data.</text>
</comment>
<evidence type="ECO:0000313" key="2">
    <source>
        <dbReference type="EMBL" id="MBG6093191.1"/>
    </source>
</evidence>
<keyword evidence="3" id="KW-1185">Reference proteome</keyword>
<accession>A0A931DSS5</accession>
<proteinExistence type="predicted"/>
<organism evidence="2 3">
    <name type="scientific">Actinomadura viridis</name>
    <dbReference type="NCBI Taxonomy" id="58110"/>
    <lineage>
        <taxon>Bacteria</taxon>
        <taxon>Bacillati</taxon>
        <taxon>Actinomycetota</taxon>
        <taxon>Actinomycetes</taxon>
        <taxon>Streptosporangiales</taxon>
        <taxon>Thermomonosporaceae</taxon>
        <taxon>Actinomadura</taxon>
    </lineage>
</organism>
<dbReference type="RefSeq" id="WP_197015290.1">
    <property type="nucleotide sequence ID" value="NZ_BAABES010000018.1"/>
</dbReference>
<evidence type="ECO:0000256" key="1">
    <source>
        <dbReference type="SAM" id="MobiDB-lite"/>
    </source>
</evidence>
<dbReference type="Proteomes" id="UP000614047">
    <property type="component" value="Unassembled WGS sequence"/>
</dbReference>
<feature type="compositionally biased region" description="Acidic residues" evidence="1">
    <location>
        <begin position="120"/>
        <end position="131"/>
    </location>
</feature>
<evidence type="ECO:0000313" key="3">
    <source>
        <dbReference type="Proteomes" id="UP000614047"/>
    </source>
</evidence>
<protein>
    <submittedName>
        <fullName evidence="2">Uncharacterized protein</fullName>
    </submittedName>
</protein>